<evidence type="ECO:0000313" key="1">
    <source>
        <dbReference type="EMBL" id="CRK97121.1"/>
    </source>
</evidence>
<evidence type="ECO:0000313" key="2">
    <source>
        <dbReference type="Proteomes" id="UP000183832"/>
    </source>
</evidence>
<dbReference type="Proteomes" id="UP000183832">
    <property type="component" value="Unassembled WGS sequence"/>
</dbReference>
<keyword evidence="2" id="KW-1185">Reference proteome</keyword>
<protein>
    <submittedName>
        <fullName evidence="1">CLUMA_CG010518, isoform A</fullName>
    </submittedName>
</protein>
<dbReference type="AlphaFoldDB" id="A0A1J1IF92"/>
<sequence>MKNDNFTTVVRWNGFVVEPAYDTLHHKLFFVRSLMNAKGYATFFNMDSNLNDSTLESYNLVRIHFNGFQYFLILRQTLTKENFQI</sequence>
<dbReference type="EMBL" id="CVRI01000047">
    <property type="protein sequence ID" value="CRK97121.1"/>
    <property type="molecule type" value="Genomic_DNA"/>
</dbReference>
<accession>A0A1J1IF92</accession>
<name>A0A1J1IF92_9DIPT</name>
<proteinExistence type="predicted"/>
<organism evidence="1 2">
    <name type="scientific">Clunio marinus</name>
    <dbReference type="NCBI Taxonomy" id="568069"/>
    <lineage>
        <taxon>Eukaryota</taxon>
        <taxon>Metazoa</taxon>
        <taxon>Ecdysozoa</taxon>
        <taxon>Arthropoda</taxon>
        <taxon>Hexapoda</taxon>
        <taxon>Insecta</taxon>
        <taxon>Pterygota</taxon>
        <taxon>Neoptera</taxon>
        <taxon>Endopterygota</taxon>
        <taxon>Diptera</taxon>
        <taxon>Nematocera</taxon>
        <taxon>Chironomoidea</taxon>
        <taxon>Chironomidae</taxon>
        <taxon>Clunio</taxon>
    </lineage>
</organism>
<reference evidence="1 2" key="1">
    <citation type="submission" date="2015-04" db="EMBL/GenBank/DDBJ databases">
        <authorList>
            <person name="Syromyatnikov M.Y."/>
            <person name="Popov V.N."/>
        </authorList>
    </citation>
    <scope>NUCLEOTIDE SEQUENCE [LARGE SCALE GENOMIC DNA]</scope>
</reference>
<gene>
    <name evidence="1" type="ORF">CLUMA_CG010518</name>
</gene>